<name>A0ABU8KYM0_9HYPH</name>
<evidence type="ECO:0000313" key="2">
    <source>
        <dbReference type="EMBL" id="MEI9410810.1"/>
    </source>
</evidence>
<comment type="caution">
    <text evidence="2">The sequence shown here is derived from an EMBL/GenBank/DDBJ whole genome shotgun (WGS) entry which is preliminary data.</text>
</comment>
<protein>
    <submittedName>
        <fullName evidence="2">OpgC family protein</fullName>
    </submittedName>
</protein>
<reference evidence="2 3" key="1">
    <citation type="submission" date="2022-12" db="EMBL/GenBank/DDBJ databases">
        <authorList>
            <person name="Muema E."/>
        </authorList>
    </citation>
    <scope>NUCLEOTIDE SEQUENCE [LARGE SCALE GENOMIC DNA]</scope>
    <source>
        <strain evidence="3">1326</strain>
    </source>
</reference>
<dbReference type="Proteomes" id="UP001387293">
    <property type="component" value="Unassembled WGS sequence"/>
</dbReference>
<feature type="transmembrane region" description="Helical" evidence="1">
    <location>
        <begin position="95"/>
        <end position="113"/>
    </location>
</feature>
<dbReference type="PANTHER" id="PTHR38592:SF3">
    <property type="entry name" value="BLL4819 PROTEIN"/>
    <property type="match status" value="1"/>
</dbReference>
<feature type="transmembrane region" description="Helical" evidence="1">
    <location>
        <begin position="358"/>
        <end position="376"/>
    </location>
</feature>
<evidence type="ECO:0000313" key="3">
    <source>
        <dbReference type="Proteomes" id="UP001387293"/>
    </source>
</evidence>
<gene>
    <name evidence="2" type="ORF">O7A60_18845</name>
</gene>
<feature type="transmembrane region" description="Helical" evidence="1">
    <location>
        <begin position="194"/>
        <end position="212"/>
    </location>
</feature>
<feature type="transmembrane region" description="Helical" evidence="1">
    <location>
        <begin position="134"/>
        <end position="157"/>
    </location>
</feature>
<dbReference type="PANTHER" id="PTHR38592">
    <property type="entry name" value="BLL4819 PROTEIN"/>
    <property type="match status" value="1"/>
</dbReference>
<sequence>MTTPVSPDRELRIPDHDSRIPDRDTRILDRDSRILERDTRILDRDTRILDRDSRILERDTRIDVLRALALLTIFIDHVPGTAFEALTYKNFGFSDAAEAFVLISGISVALAYGTKFRPGGRLLATLKMWRRAGLLYIAHIVTTMVVMALFCAVSVFAKRPELLKLINIEPLMKDTPQVLVGIVTLGHQLGYNNILPVYAALLLMAPAFVLFVSYRPVAALLLSGMLWLVAGIWQIAPPNYPEPGFWFLNPLSWQFLFNIGLAAMLHVRRGGIIPVNRWLIGAAAAYVLAALVWVHSPLWGHITWFNLPVVIGGFDKTFLSLPRLLHILAVSYLVVALPALSGLLRTSPDHPLAILGKRSLPVFIAGTVIAMVAQVMKVINPGGFVYDSLLISAGIAMQFALAFYLEWLSTIGGLGKARTAQKDPAPVRAPLGLSAMARANR</sequence>
<feature type="transmembrane region" description="Helical" evidence="1">
    <location>
        <begin position="217"/>
        <end position="235"/>
    </location>
</feature>
<dbReference type="InterPro" id="IPR014550">
    <property type="entry name" value="UCP028704_OpgC"/>
</dbReference>
<dbReference type="EMBL" id="JAPYKS010000013">
    <property type="protein sequence ID" value="MEI9410810.1"/>
    <property type="molecule type" value="Genomic_DNA"/>
</dbReference>
<feature type="transmembrane region" description="Helical" evidence="1">
    <location>
        <begin position="64"/>
        <end position="83"/>
    </location>
</feature>
<organism evidence="2 3">
    <name type="scientific">Mesorhizobium salmacidum</name>
    <dbReference type="NCBI Taxonomy" id="3015171"/>
    <lineage>
        <taxon>Bacteria</taxon>
        <taxon>Pseudomonadati</taxon>
        <taxon>Pseudomonadota</taxon>
        <taxon>Alphaproteobacteria</taxon>
        <taxon>Hyphomicrobiales</taxon>
        <taxon>Phyllobacteriaceae</taxon>
        <taxon>Mesorhizobium</taxon>
    </lineage>
</organism>
<dbReference type="PIRSF" id="PIRSF028704">
    <property type="entry name" value="UPC028704"/>
    <property type="match status" value="1"/>
</dbReference>
<accession>A0ABU8KYM0</accession>
<keyword evidence="3" id="KW-1185">Reference proteome</keyword>
<evidence type="ECO:0000256" key="1">
    <source>
        <dbReference type="SAM" id="Phobius"/>
    </source>
</evidence>
<dbReference type="Pfam" id="PF10129">
    <property type="entry name" value="OpgC_C"/>
    <property type="match status" value="1"/>
</dbReference>
<proteinExistence type="predicted"/>
<keyword evidence="1" id="KW-1133">Transmembrane helix</keyword>
<feature type="transmembrane region" description="Helical" evidence="1">
    <location>
        <begin position="388"/>
        <end position="408"/>
    </location>
</feature>
<keyword evidence="1" id="KW-0472">Membrane</keyword>
<feature type="transmembrane region" description="Helical" evidence="1">
    <location>
        <begin position="247"/>
        <end position="267"/>
    </location>
</feature>
<feature type="transmembrane region" description="Helical" evidence="1">
    <location>
        <begin position="324"/>
        <end position="346"/>
    </location>
</feature>
<feature type="transmembrane region" description="Helical" evidence="1">
    <location>
        <begin position="279"/>
        <end position="304"/>
    </location>
</feature>
<dbReference type="RefSeq" id="WP_337107522.1">
    <property type="nucleotide sequence ID" value="NZ_JAPYKS010000013.1"/>
</dbReference>
<keyword evidence="1" id="KW-0812">Transmembrane</keyword>